<dbReference type="AlphaFoldDB" id="A0AB74ELS5"/>
<organism evidence="1 2">
    <name type="scientific">Neisseria gonorrhoeae</name>
    <dbReference type="NCBI Taxonomy" id="485"/>
    <lineage>
        <taxon>Bacteria</taxon>
        <taxon>Pseudomonadati</taxon>
        <taxon>Pseudomonadota</taxon>
        <taxon>Betaproteobacteria</taxon>
        <taxon>Neisseriales</taxon>
        <taxon>Neisseriaceae</taxon>
        <taxon>Neisseria</taxon>
    </lineage>
</organism>
<comment type="caution">
    <text evidence="1">The sequence shown here is derived from an EMBL/GenBank/DDBJ whole genome shotgun (WGS) entry which is preliminary data.</text>
</comment>
<name>A0AB74ELS5_NEIGO</name>
<evidence type="ECO:0000313" key="2">
    <source>
        <dbReference type="Proteomes" id="UP000182484"/>
    </source>
</evidence>
<gene>
    <name evidence="1" type="ORF">ESCNG_10237</name>
</gene>
<dbReference type="Proteomes" id="UP000182484">
    <property type="component" value="Unassembled WGS sequence"/>
</dbReference>
<dbReference type="RefSeq" id="WP_003704005.1">
    <property type="nucleotide sequence ID" value="NZ_BLTR01000054.1"/>
</dbReference>
<dbReference type="EMBL" id="FMTB01000001">
    <property type="protein sequence ID" value="SCW07976.1"/>
    <property type="molecule type" value="Genomic_DNA"/>
</dbReference>
<accession>A0AB74ELS5</accession>
<evidence type="ECO:0000313" key="1">
    <source>
        <dbReference type="EMBL" id="SCW07976.1"/>
    </source>
</evidence>
<protein>
    <submittedName>
        <fullName evidence="1">Uncharacterized protein</fullName>
    </submittedName>
</protein>
<sequence>MAGLILKLDKNNGFYQAERNSNGNYDIVRKNYLKNITKIQSNILIYLDNTSTGFKIQQRRKQIRAQISARQWRR</sequence>
<proteinExistence type="predicted"/>
<reference evidence="1 2" key="1">
    <citation type="submission" date="2016-09" db="EMBL/GenBank/DDBJ databases">
        <authorList>
            <person name="Kumanski S."/>
            <person name="Beatrice B."/>
        </authorList>
    </citation>
    <scope>NUCLEOTIDE SEQUENCE [LARGE SCALE GENOMIC DNA]</scope>
    <source>
        <strain evidence="1">Mankind</strain>
    </source>
</reference>